<comment type="caution">
    <text evidence="7">The sequence shown here is derived from an EMBL/GenBank/DDBJ whole genome shotgun (WGS) entry which is preliminary data.</text>
</comment>
<evidence type="ECO:0000256" key="2">
    <source>
        <dbReference type="ARBA" id="ARBA00012150"/>
    </source>
</evidence>
<dbReference type="InterPro" id="IPR036046">
    <property type="entry name" value="Acylphosphatase-like_dom_sf"/>
</dbReference>
<evidence type="ECO:0000256" key="3">
    <source>
        <dbReference type="ARBA" id="ARBA00047645"/>
    </source>
</evidence>
<keyword evidence="4" id="KW-0378">Hydrolase</keyword>
<dbReference type="AlphaFoldDB" id="A0A4R6RIP9"/>
<dbReference type="PANTHER" id="PTHR47268:SF4">
    <property type="entry name" value="ACYLPHOSPHATASE"/>
    <property type="match status" value="1"/>
</dbReference>
<dbReference type="OrthoDB" id="5295388at2"/>
<protein>
    <recommendedName>
        <fullName evidence="2 4">acylphosphatase</fullName>
        <ecNumber evidence="2 4">3.6.1.7</ecNumber>
    </recommendedName>
</protein>
<evidence type="ECO:0000313" key="8">
    <source>
        <dbReference type="Proteomes" id="UP000294547"/>
    </source>
</evidence>
<evidence type="ECO:0000259" key="6">
    <source>
        <dbReference type="PROSITE" id="PS51160"/>
    </source>
</evidence>
<feature type="active site" evidence="4">
    <location>
        <position position="22"/>
    </location>
</feature>
<evidence type="ECO:0000256" key="1">
    <source>
        <dbReference type="ARBA" id="ARBA00005614"/>
    </source>
</evidence>
<dbReference type="Proteomes" id="UP000294547">
    <property type="component" value="Unassembled WGS sequence"/>
</dbReference>
<dbReference type="GO" id="GO:0003998">
    <property type="term" value="F:acylphosphatase activity"/>
    <property type="evidence" value="ECO:0007669"/>
    <property type="project" value="UniProtKB-EC"/>
</dbReference>
<evidence type="ECO:0000313" key="7">
    <source>
        <dbReference type="EMBL" id="TDP86399.1"/>
    </source>
</evidence>
<dbReference type="Pfam" id="PF00708">
    <property type="entry name" value="Acylphosphatase"/>
    <property type="match status" value="1"/>
</dbReference>
<keyword evidence="8" id="KW-1185">Reference proteome</keyword>
<proteinExistence type="inferred from homology"/>
<evidence type="ECO:0000256" key="5">
    <source>
        <dbReference type="RuleBase" id="RU004168"/>
    </source>
</evidence>
<dbReference type="EC" id="3.6.1.7" evidence="2 4"/>
<dbReference type="EMBL" id="SNXY01000006">
    <property type="protein sequence ID" value="TDP86399.1"/>
    <property type="molecule type" value="Genomic_DNA"/>
</dbReference>
<dbReference type="PANTHER" id="PTHR47268">
    <property type="entry name" value="ACYLPHOSPHATASE"/>
    <property type="match status" value="1"/>
</dbReference>
<name>A0A4R6RIP9_9HYPH</name>
<gene>
    <name evidence="7" type="ORF">EDD54_0270</name>
</gene>
<feature type="domain" description="Acylphosphatase-like" evidence="6">
    <location>
        <begin position="7"/>
        <end position="94"/>
    </location>
</feature>
<reference evidence="7 8" key="1">
    <citation type="submission" date="2019-03" db="EMBL/GenBank/DDBJ databases">
        <title>Genomic Encyclopedia of Type Strains, Phase IV (KMG-IV): sequencing the most valuable type-strain genomes for metagenomic binning, comparative biology and taxonomic classification.</title>
        <authorList>
            <person name="Goeker M."/>
        </authorList>
    </citation>
    <scope>NUCLEOTIDE SEQUENCE [LARGE SCALE GENOMIC DNA]</scope>
    <source>
        <strain evidence="7 8">DSM 102969</strain>
    </source>
</reference>
<comment type="similarity">
    <text evidence="1 5">Belongs to the acylphosphatase family.</text>
</comment>
<dbReference type="Gene3D" id="3.30.70.100">
    <property type="match status" value="1"/>
</dbReference>
<dbReference type="InterPro" id="IPR020456">
    <property type="entry name" value="Acylphosphatase"/>
</dbReference>
<feature type="active site" evidence="4">
    <location>
        <position position="40"/>
    </location>
</feature>
<dbReference type="PROSITE" id="PS51160">
    <property type="entry name" value="ACYLPHOSPHATASE_3"/>
    <property type="match status" value="1"/>
</dbReference>
<accession>A0A4R6RIP9</accession>
<comment type="catalytic activity">
    <reaction evidence="3 4">
        <text>an acyl phosphate + H2O = a carboxylate + phosphate + H(+)</text>
        <dbReference type="Rhea" id="RHEA:14965"/>
        <dbReference type="ChEBI" id="CHEBI:15377"/>
        <dbReference type="ChEBI" id="CHEBI:15378"/>
        <dbReference type="ChEBI" id="CHEBI:29067"/>
        <dbReference type="ChEBI" id="CHEBI:43474"/>
        <dbReference type="ChEBI" id="CHEBI:59918"/>
        <dbReference type="EC" id="3.6.1.7"/>
    </reaction>
</comment>
<organism evidence="7 8">
    <name type="scientific">Oharaeibacter diazotrophicus</name>
    <dbReference type="NCBI Taxonomy" id="1920512"/>
    <lineage>
        <taxon>Bacteria</taxon>
        <taxon>Pseudomonadati</taxon>
        <taxon>Pseudomonadota</taxon>
        <taxon>Alphaproteobacteria</taxon>
        <taxon>Hyphomicrobiales</taxon>
        <taxon>Pleomorphomonadaceae</taxon>
        <taxon>Oharaeibacter</taxon>
    </lineage>
</organism>
<dbReference type="InterPro" id="IPR001792">
    <property type="entry name" value="Acylphosphatase-like_dom"/>
</dbReference>
<evidence type="ECO:0000256" key="4">
    <source>
        <dbReference type="PROSITE-ProRule" id="PRU00520"/>
    </source>
</evidence>
<sequence length="94" mass="9889">MTAGRRSVRVLIEGRVQGVGYRAWTERRATALGLAGSVRNLSDGRVEAVFSGDPAAVDAMLAACAEGPRGALVRAVVVTVPDPDEVTGPFRILR</sequence>
<dbReference type="RefSeq" id="WP_126537293.1">
    <property type="nucleotide sequence ID" value="NZ_BSPM01000008.1"/>
</dbReference>
<dbReference type="SUPFAM" id="SSF54975">
    <property type="entry name" value="Acylphosphatase/BLUF domain-like"/>
    <property type="match status" value="1"/>
</dbReference>